<organism evidence="12 13">
    <name type="scientific">Thioalkalivibrio halophilus</name>
    <dbReference type="NCBI Taxonomy" id="252474"/>
    <lineage>
        <taxon>Bacteria</taxon>
        <taxon>Pseudomonadati</taxon>
        <taxon>Pseudomonadota</taxon>
        <taxon>Gammaproteobacteria</taxon>
        <taxon>Chromatiales</taxon>
        <taxon>Ectothiorhodospiraceae</taxon>
        <taxon>Thioalkalivibrio</taxon>
    </lineage>
</organism>
<name>A0A1V3A1G2_9GAMM</name>
<comment type="caution">
    <text evidence="12">The sequence shown here is derived from an EMBL/GenBank/DDBJ whole genome shotgun (WGS) entry which is preliminary data.</text>
</comment>
<dbReference type="InterPro" id="IPR029062">
    <property type="entry name" value="Class_I_gatase-like"/>
</dbReference>
<dbReference type="SUPFAM" id="SSF52540">
    <property type="entry name" value="P-loop containing nucleoside triphosphate hydrolases"/>
    <property type="match status" value="1"/>
</dbReference>
<comment type="pathway">
    <text evidence="9">Cofactor biosynthesis; adenosylcobalamin biosynthesis; cob(II)yrinate a,c-diamide from sirohydrochlorin (anaerobic route): step 10/10.</text>
</comment>
<dbReference type="CDD" id="cd05388">
    <property type="entry name" value="CobB_N"/>
    <property type="match status" value="1"/>
</dbReference>
<comment type="function">
    <text evidence="9">Catalyzes the ATP-dependent amidation of the two carboxylate groups at positions a and c of cobyrinate, using either L-glutamine or ammonia as the nitrogen source.</text>
</comment>
<dbReference type="OrthoDB" id="9764035at2"/>
<accession>A0A1V3A1G2</accession>
<evidence type="ECO:0000256" key="7">
    <source>
        <dbReference type="ARBA" id="ARBA00022842"/>
    </source>
</evidence>
<evidence type="ECO:0000256" key="8">
    <source>
        <dbReference type="ARBA" id="ARBA00022962"/>
    </source>
</evidence>
<dbReference type="PROSITE" id="PS51274">
    <property type="entry name" value="GATASE_COBBQ"/>
    <property type="match status" value="1"/>
</dbReference>
<sequence length="477" mass="51352">MPHLLLAAAHKSSGKTTLATALCAALRARGLEIQPFKKGPDYIDPLWLGRAAGRPCVNLDFHTQESDEIVELAARYDQGADLGLVEANKGLFDGVDPEGHDCNAALARLLDVPVVLVIDCRGMTRGIAPLLLGYRSFDPQVRIAGVILNRVGGARHESKLRAAVERYTDLPVLGAVHEDPSLEIAERYLGLIPSNEVDGADAKIRGLATAVASQVDLDGLLRVARTDPSGGGPVCVPDSPRGAEHTGGPPVRIAVARDAAFGFYYPTDLDALEAAGAELCFFDTLHDRDLPPADALLIGGGFPESRLAALAANRSLREAIRTAIEAGTPAYAECGGLMYLSRSIRWGDQEHAMVGAIPATSVMHDRPQGRGYVRLREIRAHPWPPVADGAADDAPVPAHEFHYSALEAVDPGLAFAWEMQRGCGVDGRHDGVVYHNLLASYSHQRHTRRNPWARRFVAFVRQCRQKGAQEPETVIAT</sequence>
<dbReference type="InterPro" id="IPR002586">
    <property type="entry name" value="CobQ/CobB/MinD/ParA_Nub-bd_dom"/>
</dbReference>
<evidence type="ECO:0000313" key="13">
    <source>
        <dbReference type="Proteomes" id="UP000189177"/>
    </source>
</evidence>
<dbReference type="GO" id="GO:0042242">
    <property type="term" value="F:cobyrinic acid a,c-diamide synthase activity"/>
    <property type="evidence" value="ECO:0007669"/>
    <property type="project" value="UniProtKB-UniRule"/>
</dbReference>
<keyword evidence="13" id="KW-1185">Reference proteome</keyword>
<feature type="site" description="Increases nucleophilicity of active site Cys" evidence="9">
    <location>
        <position position="443"/>
    </location>
</feature>
<evidence type="ECO:0000259" key="10">
    <source>
        <dbReference type="Pfam" id="PF01656"/>
    </source>
</evidence>
<feature type="domain" description="CobQ/CobB/MinD/ParA nucleotide binding" evidence="10">
    <location>
        <begin position="12"/>
        <end position="185"/>
    </location>
</feature>
<evidence type="ECO:0000256" key="9">
    <source>
        <dbReference type="HAMAP-Rule" id="MF_00027"/>
    </source>
</evidence>
<dbReference type="UniPathway" id="UPA00148">
    <property type="reaction ID" value="UER00231"/>
</dbReference>
<reference evidence="12 13" key="1">
    <citation type="submission" date="2017-02" db="EMBL/GenBank/DDBJ databases">
        <title>Genomic diversity within the haloalkaliphilic genus Thioalkalivibrio.</title>
        <authorList>
            <person name="Ahn A.-C."/>
            <person name="Meier-Kolthoff J."/>
            <person name="Overmars L."/>
            <person name="Richter M."/>
            <person name="Woyke T."/>
            <person name="Sorokin D.Y."/>
            <person name="Muyzer G."/>
        </authorList>
    </citation>
    <scope>NUCLEOTIDE SEQUENCE [LARGE SCALE GENOMIC DNA]</scope>
    <source>
        <strain evidence="12 13">HL17</strain>
    </source>
</reference>
<dbReference type="Gene3D" id="3.40.50.300">
    <property type="entry name" value="P-loop containing nucleotide triphosphate hydrolases"/>
    <property type="match status" value="1"/>
</dbReference>
<evidence type="ECO:0000256" key="4">
    <source>
        <dbReference type="ARBA" id="ARBA00022598"/>
    </source>
</evidence>
<evidence type="ECO:0000259" key="11">
    <source>
        <dbReference type="Pfam" id="PF07685"/>
    </source>
</evidence>
<comment type="similarity">
    <text evidence="9">Belongs to the CobB/CbiA family.</text>
</comment>
<dbReference type="PANTHER" id="PTHR43873:SF1">
    <property type="entry name" value="COBYRINATE A,C-DIAMIDE SYNTHASE"/>
    <property type="match status" value="1"/>
</dbReference>
<evidence type="ECO:0000313" key="12">
    <source>
        <dbReference type="EMBL" id="OOC11190.1"/>
    </source>
</evidence>
<dbReference type="Gene3D" id="3.40.50.880">
    <property type="match status" value="1"/>
</dbReference>
<evidence type="ECO:0000256" key="5">
    <source>
        <dbReference type="ARBA" id="ARBA00022741"/>
    </source>
</evidence>
<dbReference type="InterPro" id="IPR004484">
    <property type="entry name" value="CbiA/CobB_synth"/>
</dbReference>
<comment type="cofactor">
    <cofactor evidence="1 9">
        <name>Mg(2+)</name>
        <dbReference type="ChEBI" id="CHEBI:18420"/>
    </cofactor>
</comment>
<keyword evidence="7 9" id="KW-0460">Magnesium</keyword>
<dbReference type="CDD" id="cd03130">
    <property type="entry name" value="GATase1_CobB"/>
    <property type="match status" value="1"/>
</dbReference>
<keyword evidence="5 9" id="KW-0547">Nucleotide-binding</keyword>
<evidence type="ECO:0000256" key="6">
    <source>
        <dbReference type="ARBA" id="ARBA00022840"/>
    </source>
</evidence>
<evidence type="ECO:0000256" key="1">
    <source>
        <dbReference type="ARBA" id="ARBA00001946"/>
    </source>
</evidence>
<evidence type="ECO:0000256" key="3">
    <source>
        <dbReference type="ARBA" id="ARBA00022573"/>
    </source>
</evidence>
<dbReference type="SUPFAM" id="SSF52317">
    <property type="entry name" value="Class I glutamine amidotransferase-like"/>
    <property type="match status" value="1"/>
</dbReference>
<dbReference type="Pfam" id="PF07685">
    <property type="entry name" value="GATase_3"/>
    <property type="match status" value="1"/>
</dbReference>
<comment type="miscellaneous">
    <text evidence="9">The a and c carboxylates of cobyrinate are activated for nucleophilic attack via formation of a phosphorylated intermediate by ATP. CbiA catalyzes first the amidation of the c-carboxylate, and then that of the a-carboxylate.</text>
</comment>
<gene>
    <name evidence="9" type="primary">cbiA</name>
    <name evidence="12" type="ORF">B1A74_02025</name>
</gene>
<keyword evidence="3 9" id="KW-0169">Cobalamin biosynthesis</keyword>
<keyword evidence="4 9" id="KW-0436">Ligase</keyword>
<dbReference type="GO" id="GO:0009236">
    <property type="term" value="P:cobalamin biosynthetic process"/>
    <property type="evidence" value="ECO:0007669"/>
    <property type="project" value="UniProtKB-UniRule"/>
</dbReference>
<feature type="active site" description="Nucleophile" evidence="9">
    <location>
        <position position="334"/>
    </location>
</feature>
<dbReference type="Pfam" id="PF01656">
    <property type="entry name" value="CbiA"/>
    <property type="match status" value="1"/>
</dbReference>
<dbReference type="EMBL" id="MUZR01000006">
    <property type="protein sequence ID" value="OOC11190.1"/>
    <property type="molecule type" value="Genomic_DNA"/>
</dbReference>
<keyword evidence="6 9" id="KW-0067">ATP-binding</keyword>
<dbReference type="PANTHER" id="PTHR43873">
    <property type="entry name" value="COBYRINATE A,C-DIAMIDE SYNTHASE"/>
    <property type="match status" value="1"/>
</dbReference>
<comment type="similarity">
    <text evidence="2">Belongs to the CobB/CobQ family. CobQ subfamily.</text>
</comment>
<dbReference type="Proteomes" id="UP000189177">
    <property type="component" value="Unassembled WGS sequence"/>
</dbReference>
<dbReference type="InterPro" id="IPR027417">
    <property type="entry name" value="P-loop_NTPase"/>
</dbReference>
<comment type="domain">
    <text evidence="9">Comprises of two domains. The C-terminal domain contains the binding site for glutamine and catalyzes the hydrolysis of this substrate to glutamate and ammonia. The N-terminal domain is anticipated to bind ATP and cobyrinate and catalyzes the ultimate synthesis of the diamide product. The ammonia produced via the glutaminase domain is probably translocated to the adjacent domain via a molecular tunnel, where it reacts with an activated intermediate.</text>
</comment>
<dbReference type="AlphaFoldDB" id="A0A1V3A1G2"/>
<dbReference type="HAMAP" id="MF_00027">
    <property type="entry name" value="CobB_CbiA"/>
    <property type="match status" value="1"/>
</dbReference>
<evidence type="ECO:0000256" key="2">
    <source>
        <dbReference type="ARBA" id="ARBA00006205"/>
    </source>
</evidence>
<feature type="domain" description="CobB/CobQ-like glutamine amidotransferase" evidence="11">
    <location>
        <begin position="252"/>
        <end position="446"/>
    </location>
</feature>
<proteinExistence type="inferred from homology"/>
<dbReference type="STRING" id="252474.B1A74_02025"/>
<protein>
    <recommendedName>
        <fullName evidence="9">Cobyrinate a,c-diamide synthase</fullName>
        <ecNumber evidence="9">6.3.5.11</ecNumber>
    </recommendedName>
    <alternativeName>
        <fullName evidence="9">Cobyrinic acid a,c-diamide synthetase</fullName>
    </alternativeName>
</protein>
<dbReference type="NCBIfam" id="NF002204">
    <property type="entry name" value="PRK01077.1"/>
    <property type="match status" value="1"/>
</dbReference>
<keyword evidence="8 9" id="KW-0315">Glutamine amidotransferase</keyword>
<dbReference type="NCBIfam" id="TIGR00379">
    <property type="entry name" value="cobB"/>
    <property type="match status" value="1"/>
</dbReference>
<dbReference type="InterPro" id="IPR011698">
    <property type="entry name" value="GATase_3"/>
</dbReference>
<comment type="catalytic activity">
    <reaction evidence="9">
        <text>cob(II)yrinate + 2 L-glutamine + 2 ATP + 2 H2O = cob(II)yrinate a,c diamide + 2 L-glutamate + 2 ADP + 2 phosphate + 2 H(+)</text>
        <dbReference type="Rhea" id="RHEA:26289"/>
        <dbReference type="ChEBI" id="CHEBI:15377"/>
        <dbReference type="ChEBI" id="CHEBI:15378"/>
        <dbReference type="ChEBI" id="CHEBI:29985"/>
        <dbReference type="ChEBI" id="CHEBI:30616"/>
        <dbReference type="ChEBI" id="CHEBI:43474"/>
        <dbReference type="ChEBI" id="CHEBI:58359"/>
        <dbReference type="ChEBI" id="CHEBI:58537"/>
        <dbReference type="ChEBI" id="CHEBI:58894"/>
        <dbReference type="ChEBI" id="CHEBI:456216"/>
        <dbReference type="EC" id="6.3.5.11"/>
    </reaction>
</comment>
<dbReference type="EC" id="6.3.5.11" evidence="9"/>
<dbReference type="RefSeq" id="WP_077243628.1">
    <property type="nucleotide sequence ID" value="NZ_MUZR01000006.1"/>
</dbReference>
<dbReference type="GO" id="GO:0005524">
    <property type="term" value="F:ATP binding"/>
    <property type="evidence" value="ECO:0007669"/>
    <property type="project" value="UniProtKB-UniRule"/>
</dbReference>